<evidence type="ECO:0000256" key="2">
    <source>
        <dbReference type="ARBA" id="ARBA00022448"/>
    </source>
</evidence>
<keyword evidence="3" id="KW-0732">Signal</keyword>
<dbReference type="Gene3D" id="3.40.190.170">
    <property type="entry name" value="Bacterial extracellular solute-binding protein, family 7"/>
    <property type="match status" value="1"/>
</dbReference>
<dbReference type="InterPro" id="IPR038404">
    <property type="entry name" value="TRAP_DctP_sf"/>
</dbReference>
<evidence type="ECO:0000256" key="1">
    <source>
        <dbReference type="ARBA" id="ARBA00009023"/>
    </source>
</evidence>
<dbReference type="KEGG" id="ock:EXM22_17205"/>
<evidence type="ECO:0000256" key="3">
    <source>
        <dbReference type="ARBA" id="ARBA00022729"/>
    </source>
</evidence>
<comment type="similarity">
    <text evidence="1">Belongs to the bacterial solute-binding protein 7 family.</text>
</comment>
<keyword evidence="2" id="KW-0813">Transport</keyword>
<gene>
    <name evidence="4" type="ORF">EXM22_17205</name>
</gene>
<evidence type="ECO:0000313" key="5">
    <source>
        <dbReference type="Proteomes" id="UP000324209"/>
    </source>
</evidence>
<organism evidence="4 5">
    <name type="scientific">Oceanispirochaeta crateris</name>
    <dbReference type="NCBI Taxonomy" id="2518645"/>
    <lineage>
        <taxon>Bacteria</taxon>
        <taxon>Pseudomonadati</taxon>
        <taxon>Spirochaetota</taxon>
        <taxon>Spirochaetia</taxon>
        <taxon>Spirochaetales</taxon>
        <taxon>Spirochaetaceae</taxon>
        <taxon>Oceanispirochaeta</taxon>
    </lineage>
</organism>
<name>A0A5C1QV30_9SPIO</name>
<dbReference type="NCBIfam" id="TIGR00787">
    <property type="entry name" value="dctP"/>
    <property type="match status" value="1"/>
</dbReference>
<sequence length="303" mass="34312">MKIGHSFPVNTSRHESLLSFKENVEAKSNGAIVVELYPSGQLGTEMEMLEAVKLNALEGLRCGPFEDAAPELLIYTMPFLFSDMDAVHRVTRGEITERIIKNTEKNGIKVLAVGDSGEFRQFTNNARPITKPEDIKGLKIRTPPMESIVKIMETLGGNPVSIPFSETYMALKTGVADGEENPYTNIDKMKFYEVQKYLSVVNYQYHAEMLYVPLDWFNKLSSELQEILVECARDHMILNDELLQKESLASYEVLKANMEVNVLNDAQRKVFIDKVQPVYKYYIDKGIISQADIDEIRKIASGN</sequence>
<dbReference type="PANTHER" id="PTHR33376:SF7">
    <property type="entry name" value="C4-DICARBOXYLATE-BINDING PROTEIN DCTB"/>
    <property type="match status" value="1"/>
</dbReference>
<dbReference type="PIRSF" id="PIRSF006470">
    <property type="entry name" value="DctB"/>
    <property type="match status" value="1"/>
</dbReference>
<dbReference type="AlphaFoldDB" id="A0A5C1QV30"/>
<dbReference type="NCBIfam" id="NF037995">
    <property type="entry name" value="TRAP_S1"/>
    <property type="match status" value="1"/>
</dbReference>
<dbReference type="InterPro" id="IPR018389">
    <property type="entry name" value="DctP_fam"/>
</dbReference>
<protein>
    <submittedName>
        <fullName evidence="4">TRAP transporter substrate-binding protein</fullName>
    </submittedName>
</protein>
<dbReference type="GO" id="GO:0030288">
    <property type="term" value="C:outer membrane-bounded periplasmic space"/>
    <property type="evidence" value="ECO:0007669"/>
    <property type="project" value="InterPro"/>
</dbReference>
<dbReference type="InterPro" id="IPR004682">
    <property type="entry name" value="TRAP_DctP"/>
</dbReference>
<dbReference type="EMBL" id="CP036150">
    <property type="protein sequence ID" value="QEN09962.1"/>
    <property type="molecule type" value="Genomic_DNA"/>
</dbReference>
<dbReference type="PANTHER" id="PTHR33376">
    <property type="match status" value="1"/>
</dbReference>
<dbReference type="GO" id="GO:0055085">
    <property type="term" value="P:transmembrane transport"/>
    <property type="evidence" value="ECO:0007669"/>
    <property type="project" value="InterPro"/>
</dbReference>
<dbReference type="Proteomes" id="UP000324209">
    <property type="component" value="Chromosome"/>
</dbReference>
<dbReference type="CDD" id="cd13603">
    <property type="entry name" value="PBP2_TRAP_Siap_TeaA_like"/>
    <property type="match status" value="1"/>
</dbReference>
<proteinExistence type="inferred from homology"/>
<evidence type="ECO:0000313" key="4">
    <source>
        <dbReference type="EMBL" id="QEN09962.1"/>
    </source>
</evidence>
<keyword evidence="5" id="KW-1185">Reference proteome</keyword>
<dbReference type="OrthoDB" id="89872at2"/>
<dbReference type="Pfam" id="PF03480">
    <property type="entry name" value="DctP"/>
    <property type="match status" value="1"/>
</dbReference>
<reference evidence="4 5" key="1">
    <citation type="submission" date="2019-02" db="EMBL/GenBank/DDBJ databases">
        <title>Complete Genome Sequence and Methylome Analysis of free living Spirochaetas.</title>
        <authorList>
            <person name="Fomenkov A."/>
            <person name="Dubinina G."/>
            <person name="Leshcheva N."/>
            <person name="Mikheeva N."/>
            <person name="Grabovich M."/>
            <person name="Vincze T."/>
            <person name="Roberts R.J."/>
        </authorList>
    </citation>
    <scope>NUCLEOTIDE SEQUENCE [LARGE SCALE GENOMIC DNA]</scope>
    <source>
        <strain evidence="4 5">K2</strain>
    </source>
</reference>
<accession>A0A5C1QV30</accession>